<dbReference type="Pfam" id="PF00593">
    <property type="entry name" value="TonB_dep_Rec_b-barrel"/>
    <property type="match status" value="1"/>
</dbReference>
<dbReference type="Gene3D" id="2.40.170.20">
    <property type="entry name" value="TonB-dependent receptor, beta-barrel domain"/>
    <property type="match status" value="1"/>
</dbReference>
<dbReference type="GO" id="GO:0015344">
    <property type="term" value="F:siderophore uptake transmembrane transporter activity"/>
    <property type="evidence" value="ECO:0007669"/>
    <property type="project" value="TreeGrafter"/>
</dbReference>
<keyword evidence="2 12" id="KW-0813">Transport</keyword>
<comment type="caution">
    <text evidence="17">The sequence shown here is derived from an EMBL/GenBank/DDBJ whole genome shotgun (WGS) entry which is preliminary data.</text>
</comment>
<evidence type="ECO:0000256" key="12">
    <source>
        <dbReference type="PROSITE-ProRule" id="PRU01360"/>
    </source>
</evidence>
<evidence type="ECO:0000256" key="3">
    <source>
        <dbReference type="ARBA" id="ARBA00022452"/>
    </source>
</evidence>
<dbReference type="Gene3D" id="2.170.130.10">
    <property type="entry name" value="TonB-dependent receptor, plug domain"/>
    <property type="match status" value="1"/>
</dbReference>
<dbReference type="EMBL" id="JJMP01000012">
    <property type="protein sequence ID" value="RYC50172.1"/>
    <property type="molecule type" value="Genomic_DNA"/>
</dbReference>
<accession>A0A444VHD5</accession>
<keyword evidence="9 13" id="KW-0798">TonB box</keyword>
<comment type="subcellular location">
    <subcellularLocation>
        <location evidence="1 12">Cell outer membrane</location>
        <topology evidence="1 12">Multi-pass membrane protein</topology>
    </subcellularLocation>
</comment>
<dbReference type="Proteomes" id="UP000290261">
    <property type="component" value="Unassembled WGS sequence"/>
</dbReference>
<name>A0A444VHD5_9FLAO</name>
<evidence type="ECO:0000256" key="10">
    <source>
        <dbReference type="ARBA" id="ARBA00023136"/>
    </source>
</evidence>
<keyword evidence="11 12" id="KW-0998">Cell outer membrane</keyword>
<comment type="similarity">
    <text evidence="12 13">Belongs to the TonB-dependent receptor family.</text>
</comment>
<gene>
    <name evidence="17" type="ORF">DN53_06745</name>
</gene>
<reference evidence="17 18" key="1">
    <citation type="submission" date="2014-04" db="EMBL/GenBank/DDBJ databases">
        <title>Whole genome of Muricauda olearia.</title>
        <authorList>
            <person name="Zhang X.-H."/>
            <person name="Tang K."/>
        </authorList>
    </citation>
    <scope>NUCLEOTIDE SEQUENCE [LARGE SCALE GENOMIC DNA]</scope>
    <source>
        <strain evidence="17 18">Th120</strain>
    </source>
</reference>
<proteinExistence type="inferred from homology"/>
<evidence type="ECO:0000256" key="6">
    <source>
        <dbReference type="ARBA" id="ARBA00022729"/>
    </source>
</evidence>
<evidence type="ECO:0000256" key="1">
    <source>
        <dbReference type="ARBA" id="ARBA00004571"/>
    </source>
</evidence>
<evidence type="ECO:0000256" key="13">
    <source>
        <dbReference type="RuleBase" id="RU003357"/>
    </source>
</evidence>
<keyword evidence="7" id="KW-0408">Iron</keyword>
<evidence type="ECO:0000313" key="18">
    <source>
        <dbReference type="Proteomes" id="UP000290261"/>
    </source>
</evidence>
<dbReference type="Pfam" id="PF07715">
    <property type="entry name" value="Plug"/>
    <property type="match status" value="1"/>
</dbReference>
<feature type="chain" id="PRO_5019113587" evidence="14">
    <location>
        <begin position="20"/>
        <end position="687"/>
    </location>
</feature>
<protein>
    <submittedName>
        <fullName evidence="17">TonB-dependent receptor</fullName>
    </submittedName>
</protein>
<evidence type="ECO:0000256" key="14">
    <source>
        <dbReference type="SAM" id="SignalP"/>
    </source>
</evidence>
<keyword evidence="6 14" id="KW-0732">Signal</keyword>
<feature type="signal peptide" evidence="14">
    <location>
        <begin position="1"/>
        <end position="19"/>
    </location>
</feature>
<evidence type="ECO:0000256" key="4">
    <source>
        <dbReference type="ARBA" id="ARBA00022496"/>
    </source>
</evidence>
<keyword evidence="8" id="KW-0406">Ion transport</keyword>
<keyword evidence="10 12" id="KW-0472">Membrane</keyword>
<keyword evidence="5 12" id="KW-0812">Transmembrane</keyword>
<dbReference type="InterPro" id="IPR000531">
    <property type="entry name" value="Beta-barrel_TonB"/>
</dbReference>
<feature type="domain" description="TonB-dependent receptor plug" evidence="16">
    <location>
        <begin position="50"/>
        <end position="150"/>
    </location>
</feature>
<dbReference type="InterPro" id="IPR039426">
    <property type="entry name" value="TonB-dep_rcpt-like"/>
</dbReference>
<dbReference type="InterPro" id="IPR037066">
    <property type="entry name" value="Plug_dom_sf"/>
</dbReference>
<keyword evidence="3 12" id="KW-1134">Transmembrane beta strand</keyword>
<evidence type="ECO:0000256" key="7">
    <source>
        <dbReference type="ARBA" id="ARBA00023004"/>
    </source>
</evidence>
<evidence type="ECO:0000259" key="16">
    <source>
        <dbReference type="Pfam" id="PF07715"/>
    </source>
</evidence>
<keyword evidence="17" id="KW-0675">Receptor</keyword>
<organism evidence="17 18">
    <name type="scientific">Flagellimonas olearia</name>
    <dbReference type="NCBI Taxonomy" id="552546"/>
    <lineage>
        <taxon>Bacteria</taxon>
        <taxon>Pseudomonadati</taxon>
        <taxon>Bacteroidota</taxon>
        <taxon>Flavobacteriia</taxon>
        <taxon>Flavobacteriales</taxon>
        <taxon>Flavobacteriaceae</taxon>
        <taxon>Flagellimonas</taxon>
    </lineage>
</organism>
<keyword evidence="4" id="KW-0410">Iron transport</keyword>
<evidence type="ECO:0000256" key="2">
    <source>
        <dbReference type="ARBA" id="ARBA00022448"/>
    </source>
</evidence>
<dbReference type="PANTHER" id="PTHR32552">
    <property type="entry name" value="FERRICHROME IRON RECEPTOR-RELATED"/>
    <property type="match status" value="1"/>
</dbReference>
<dbReference type="PROSITE" id="PS52016">
    <property type="entry name" value="TONB_DEPENDENT_REC_3"/>
    <property type="match status" value="1"/>
</dbReference>
<dbReference type="SUPFAM" id="SSF56935">
    <property type="entry name" value="Porins"/>
    <property type="match status" value="1"/>
</dbReference>
<dbReference type="InterPro" id="IPR036942">
    <property type="entry name" value="Beta-barrel_TonB_sf"/>
</dbReference>
<evidence type="ECO:0000256" key="9">
    <source>
        <dbReference type="ARBA" id="ARBA00023077"/>
    </source>
</evidence>
<evidence type="ECO:0000256" key="5">
    <source>
        <dbReference type="ARBA" id="ARBA00022692"/>
    </source>
</evidence>
<dbReference type="RefSeq" id="WP_129656182.1">
    <property type="nucleotide sequence ID" value="NZ_ML142916.1"/>
</dbReference>
<dbReference type="AlphaFoldDB" id="A0A444VHD5"/>
<dbReference type="PANTHER" id="PTHR32552:SF68">
    <property type="entry name" value="FERRICHROME OUTER MEMBRANE TRANSPORTER_PHAGE RECEPTOR"/>
    <property type="match status" value="1"/>
</dbReference>
<evidence type="ECO:0000256" key="11">
    <source>
        <dbReference type="ARBA" id="ARBA00023237"/>
    </source>
</evidence>
<evidence type="ECO:0000313" key="17">
    <source>
        <dbReference type="EMBL" id="RYC50172.1"/>
    </source>
</evidence>
<sequence>MKTSLALAFYAISLTFVFAQDIPQDSVNALQEVVLIEQGIEKRAVGITPSSSIGIKEIEKFGPLDIASSINQVSGVYLLSGALNTNRITIRGVGARTPYGTDKLRLYFNNIPVTNGTGFSTIEAYDLENVGAVEIIKGPKGSTFGTNLGGAIILNTKAPEVGQTFLTNSLTVGSYEMFKNNLAFRHSEKNFNLSLSYNHLKTEGYRQNNQFERDGILLTSSVVLGGKSKLDFMLNYIDYTAGIPSSINQTDFEENPTNADANWLAAQGFEANKYTLTGITHTYEFNPGLRNRTSLFYTYLDHYEPRPFNILDEFTNGFGLRSVFDGKLLSGHFTLGTEIYNDEYHWGTFENLFRDNEGVGSVQGDRLSNNTEFRRQLNLFGTFELPLDKNLTAQVGLNLNKTKYDFRDLFNSGDANTSANRDFDAILLPSLELQYKLDQGFLYANVSRGFSNPGLEETLTPEGVINPDIAQEKGISYELGGQFGLFNEALQLTANLYTMQIKDLLVAQRVGEDQYIGKNAGKTRHQGLELDARYAISVTNTFLLTPYLSYTLNDHSFIDFVDGDNDYSGNPLTGVPKHRLSSGLDMVHDSGVSLNISHQYVDDIPLTDANTLSSESYNVFSLSSKYAVPMGKNFKLGLNAGVNNVFDTNYAGSVLINAVGFGGNLPRYYYPANGRNYYGKIGVTYLF</sequence>
<dbReference type="GO" id="GO:0009279">
    <property type="term" value="C:cell outer membrane"/>
    <property type="evidence" value="ECO:0007669"/>
    <property type="project" value="UniProtKB-SubCell"/>
</dbReference>
<keyword evidence="18" id="KW-1185">Reference proteome</keyword>
<evidence type="ECO:0000259" key="15">
    <source>
        <dbReference type="Pfam" id="PF00593"/>
    </source>
</evidence>
<dbReference type="InterPro" id="IPR012910">
    <property type="entry name" value="Plug_dom"/>
</dbReference>
<evidence type="ECO:0000256" key="8">
    <source>
        <dbReference type="ARBA" id="ARBA00023065"/>
    </source>
</evidence>
<feature type="domain" description="TonB-dependent receptor-like beta-barrel" evidence="15">
    <location>
        <begin position="230"/>
        <end position="645"/>
    </location>
</feature>